<evidence type="ECO:0008006" key="2">
    <source>
        <dbReference type="Google" id="ProtNLM"/>
    </source>
</evidence>
<gene>
    <name evidence="1" type="ORF">LCGC14_1989110</name>
</gene>
<organism evidence="1">
    <name type="scientific">marine sediment metagenome</name>
    <dbReference type="NCBI Taxonomy" id="412755"/>
    <lineage>
        <taxon>unclassified sequences</taxon>
        <taxon>metagenomes</taxon>
        <taxon>ecological metagenomes</taxon>
    </lineage>
</organism>
<comment type="caution">
    <text evidence="1">The sequence shown here is derived from an EMBL/GenBank/DDBJ whole genome shotgun (WGS) entry which is preliminary data.</text>
</comment>
<proteinExistence type="predicted"/>
<name>A0A0F9F6T7_9ZZZZ</name>
<evidence type="ECO:0000313" key="1">
    <source>
        <dbReference type="EMBL" id="KKL82003.1"/>
    </source>
</evidence>
<dbReference type="AlphaFoldDB" id="A0A0F9F6T7"/>
<protein>
    <recommendedName>
        <fullName evidence="2">Large polyvalent protein associated domain-containing protein</fullName>
    </recommendedName>
</protein>
<reference evidence="1" key="1">
    <citation type="journal article" date="2015" name="Nature">
        <title>Complex archaea that bridge the gap between prokaryotes and eukaryotes.</title>
        <authorList>
            <person name="Spang A."/>
            <person name="Saw J.H."/>
            <person name="Jorgensen S.L."/>
            <person name="Zaremba-Niedzwiedzka K."/>
            <person name="Martijn J."/>
            <person name="Lind A.E."/>
            <person name="van Eijk R."/>
            <person name="Schleper C."/>
            <person name="Guy L."/>
            <person name="Ettema T.J."/>
        </authorList>
    </citation>
    <scope>NUCLEOTIDE SEQUENCE</scope>
</reference>
<sequence>GQTAAAKRINKLRTQVEQTRATMVEATLQGGPIKREDTSTIAKRLNRRAKKLGAFGSALWNAWDDTLDIVFNKKGVNGKFINGLTMTRELLNVRVRIHKWQTQMTNKAIEIYGLKNQTALVKKLYDDNVIHNIGDYVNARGEIVEMSISRAEARDLWMKLQDPEMAPVLLHSRGNAYTEEILREILFTNDNTKLSDQDKVWAETQVEFYSEIFPDINEVHRNMYGTNMAFNPRFSPTQTDRGNLEGAEREVGSDSAIIDEGSKRRRLPSALKEEGAVGIVPQMLRSDTQVMHRYMHDVAHFIETAERVRLLNHTFNDPRVKKAIAQNHTDSTNKQIAKFIDDFARGYVKRGQAAEEWIGFFNRNFSRSVLGLKATIGMKQTTSVFAMGENIPPGQFVAGMFDFMKSPKKNMAKIFKAMPSLATRGSSLDLELAKLGQVEEDILRLRKTGRLDDLFVTMIRWGDRVPIYLGTHARARWDKKQGISFEDSVAKSEILAERTQQSVQLDQLSDLQRMGPIGRTMTLFMTARLALLRSELRAMRQVRRGKISKSEFGKRFAYYHVIMPAMISMIAAGMAFDEEDFIKSILLGQLTSFILFGDILEAITLEALGGDVWGKAKDIPIVETLNDVFEGATKVLSEGATVEDLWKGMDQLSDAGGAAAGLPVKGAKNIVIGAYELGDAEDVTDLTTAIRRILGWTERVASKASADEASGRIKF</sequence>
<feature type="non-terminal residue" evidence="1">
    <location>
        <position position="1"/>
    </location>
</feature>
<accession>A0A0F9F6T7</accession>
<dbReference type="EMBL" id="LAZR01022395">
    <property type="protein sequence ID" value="KKL82003.1"/>
    <property type="molecule type" value="Genomic_DNA"/>
</dbReference>